<dbReference type="Gene3D" id="1.10.10.10">
    <property type="entry name" value="Winged helix-like DNA-binding domain superfamily/Winged helix DNA-binding domain"/>
    <property type="match status" value="1"/>
</dbReference>
<evidence type="ECO:0000256" key="1">
    <source>
        <dbReference type="ARBA" id="ARBA00022700"/>
    </source>
</evidence>
<dbReference type="SMART" id="SM00049">
    <property type="entry name" value="DEP"/>
    <property type="match status" value="1"/>
</dbReference>
<dbReference type="InterPro" id="IPR036390">
    <property type="entry name" value="WH_DNA-bd_sf"/>
</dbReference>
<dbReference type="Proteomes" id="UP000038040">
    <property type="component" value="Unplaced"/>
</dbReference>
<feature type="domain" description="RGS" evidence="3">
    <location>
        <begin position="431"/>
        <end position="546"/>
    </location>
</feature>
<dbReference type="Pfam" id="PF00615">
    <property type="entry name" value="RGS"/>
    <property type="match status" value="1"/>
</dbReference>
<evidence type="ECO:0000313" key="8">
    <source>
        <dbReference type="WBParaSite" id="DME_0000509401-mRNA-1"/>
    </source>
</evidence>
<dbReference type="SMART" id="SM01224">
    <property type="entry name" value="G_gamma"/>
    <property type="match status" value="1"/>
</dbReference>
<dbReference type="OrthoDB" id="196547at2759"/>
<dbReference type="GO" id="GO:0005096">
    <property type="term" value="F:GTPase activator activity"/>
    <property type="evidence" value="ECO:0007669"/>
    <property type="project" value="TreeGrafter"/>
</dbReference>
<dbReference type="PROSITE" id="PS50186">
    <property type="entry name" value="DEP"/>
    <property type="match status" value="1"/>
</dbReference>
<dbReference type="Gene3D" id="1.10.1240.60">
    <property type="match status" value="1"/>
</dbReference>
<evidence type="ECO:0000313" key="7">
    <source>
        <dbReference type="Proteomes" id="UP000274756"/>
    </source>
</evidence>
<reference evidence="5 7" key="2">
    <citation type="submission" date="2018-11" db="EMBL/GenBank/DDBJ databases">
        <authorList>
            <consortium name="Pathogen Informatics"/>
        </authorList>
    </citation>
    <scope>NUCLEOTIDE SEQUENCE [LARGE SCALE GENOMIC DNA]</scope>
</reference>
<evidence type="ECO:0000259" key="4">
    <source>
        <dbReference type="PROSITE" id="PS50186"/>
    </source>
</evidence>
<dbReference type="WBParaSite" id="DME_0000509401-mRNA-1">
    <property type="protein sequence ID" value="DME_0000509401-mRNA-1"/>
    <property type="gene ID" value="DME_0000509401"/>
</dbReference>
<name>A0A0N4UCT3_DRAME</name>
<protein>
    <submittedName>
        <fullName evidence="8">DEP domain-containing protein</fullName>
    </submittedName>
</protein>
<dbReference type="SMART" id="SM00224">
    <property type="entry name" value="GGL"/>
    <property type="match status" value="1"/>
</dbReference>
<feature type="domain" description="DEP" evidence="4">
    <location>
        <begin position="37"/>
        <end position="112"/>
    </location>
</feature>
<dbReference type="Pfam" id="PF18148">
    <property type="entry name" value="RGS_DHEX"/>
    <property type="match status" value="1"/>
</dbReference>
<dbReference type="Proteomes" id="UP000274756">
    <property type="component" value="Unassembled WGS sequence"/>
</dbReference>
<dbReference type="InterPro" id="IPR034483">
    <property type="entry name" value="RGS_Egl-10"/>
</dbReference>
<dbReference type="GO" id="GO:0009968">
    <property type="term" value="P:negative regulation of signal transduction"/>
    <property type="evidence" value="ECO:0007669"/>
    <property type="project" value="UniProtKB-KW"/>
</dbReference>
<dbReference type="PANTHER" id="PTHR45746:SF6">
    <property type="entry name" value="LP21163P"/>
    <property type="match status" value="1"/>
</dbReference>
<keyword evidence="7" id="KW-1185">Reference proteome</keyword>
<dbReference type="AlphaFoldDB" id="A0A0N4UCT3"/>
<dbReference type="CDD" id="cd00068">
    <property type="entry name" value="GGL"/>
    <property type="match status" value="1"/>
</dbReference>
<dbReference type="PROSITE" id="PS50132">
    <property type="entry name" value="RGS"/>
    <property type="match status" value="1"/>
</dbReference>
<dbReference type="InterPro" id="IPR040759">
    <property type="entry name" value="RGS_DHEX"/>
</dbReference>
<dbReference type="SUPFAM" id="SSF48097">
    <property type="entry name" value="Regulator of G-protein signaling, RGS"/>
    <property type="match status" value="1"/>
</dbReference>
<dbReference type="GO" id="GO:0035556">
    <property type="term" value="P:intracellular signal transduction"/>
    <property type="evidence" value="ECO:0007669"/>
    <property type="project" value="InterPro"/>
</dbReference>
<evidence type="ECO:0000259" key="3">
    <source>
        <dbReference type="PROSITE" id="PS50132"/>
    </source>
</evidence>
<dbReference type="SMART" id="SM00315">
    <property type="entry name" value="RGS"/>
    <property type="match status" value="1"/>
</dbReference>
<dbReference type="Pfam" id="PF00631">
    <property type="entry name" value="G-gamma"/>
    <property type="match status" value="1"/>
</dbReference>
<dbReference type="InterPro" id="IPR036284">
    <property type="entry name" value="GGL_sf"/>
</dbReference>
<organism evidence="6 8">
    <name type="scientific">Dracunculus medinensis</name>
    <name type="common">Guinea worm</name>
    <dbReference type="NCBI Taxonomy" id="318479"/>
    <lineage>
        <taxon>Eukaryota</taxon>
        <taxon>Metazoa</taxon>
        <taxon>Ecdysozoa</taxon>
        <taxon>Nematoda</taxon>
        <taxon>Chromadorea</taxon>
        <taxon>Rhabditida</taxon>
        <taxon>Spirurina</taxon>
        <taxon>Dracunculoidea</taxon>
        <taxon>Dracunculidae</taxon>
        <taxon>Dracunculus</taxon>
    </lineage>
</organism>
<dbReference type="InterPro" id="IPR016137">
    <property type="entry name" value="RGS"/>
</dbReference>
<proteinExistence type="predicted"/>
<dbReference type="InterPro" id="IPR036305">
    <property type="entry name" value="RGS_sf"/>
</dbReference>
<dbReference type="InterPro" id="IPR047016">
    <property type="entry name" value="RGS6/7/9/11"/>
</dbReference>
<dbReference type="EMBL" id="UYYG01001173">
    <property type="protein sequence ID" value="VDN58920.1"/>
    <property type="molecule type" value="Genomic_DNA"/>
</dbReference>
<dbReference type="STRING" id="318479.A0A0N4UCT3"/>
<dbReference type="SUPFAM" id="SSF46785">
    <property type="entry name" value="Winged helix' DNA-binding domain"/>
    <property type="match status" value="1"/>
</dbReference>
<evidence type="ECO:0000313" key="6">
    <source>
        <dbReference type="Proteomes" id="UP000038040"/>
    </source>
</evidence>
<evidence type="ECO:0000313" key="5">
    <source>
        <dbReference type="EMBL" id="VDN58920.1"/>
    </source>
</evidence>
<dbReference type="InterPro" id="IPR047017">
    <property type="entry name" value="RGS6/7/9/11_DHEX_sf"/>
</dbReference>
<dbReference type="InterPro" id="IPR000591">
    <property type="entry name" value="DEP_dom"/>
</dbReference>
<dbReference type="PRINTS" id="PR01301">
    <property type="entry name" value="RGSPROTEIN"/>
</dbReference>
<dbReference type="GO" id="GO:0005737">
    <property type="term" value="C:cytoplasm"/>
    <property type="evidence" value="ECO:0007669"/>
    <property type="project" value="TreeGrafter"/>
</dbReference>
<dbReference type="SUPFAM" id="SSF48670">
    <property type="entry name" value="Transducin (heterotrimeric G protein), gamma chain"/>
    <property type="match status" value="1"/>
</dbReference>
<feature type="compositionally biased region" description="Polar residues" evidence="2">
    <location>
        <begin position="303"/>
        <end position="327"/>
    </location>
</feature>
<feature type="region of interest" description="Disordered" evidence="2">
    <location>
        <begin position="624"/>
        <end position="650"/>
    </location>
</feature>
<sequence length="650" mass="74405">MAIPRLRVSGNNEERIVHPNHIIYQKMENLVNAMLDPENGVPIKTVKSFLSKVPSVFTGQDLIAWIMKNMNMTDLADALYLAHLIASHGYLFQIDDHVLTVKNDGTFYRFQTPYFWPSNCWEPENTDYGWQLIYKYVNSYYGMNYKHFEVSFCIYSNSDKLLAVYLCKRTMQNKAHLELEDFEAENLARLQKMFSRKWEFIFMQAEAQYKVDKKRDRQERQILDSQERAFWDVHRPVPGCVNTTEVDFRKLSRSGRPKYSSSGHAALNAVSSTSSFSSPYSTSAAAAHAAGRLPSCSAGVNGGPNTPSSSNRDVLSSSQQRCGNSGSFRHYNHRPGMRRCTHIQDTLKHEIGVLQARLTKNVLKTSKVIENHLQYFDRRRVFDPFLVQPGTANDPFQGQPNPWISDTVDFWQHDKITGDISMRRLKLWEESFEELLSDLLGRETLQKFLDKEYSGENLRFWWQVQKLRKCACRMVPVLVTEIYNEFIDKNATSPVNIDCKVMETTEENLKNPNRWSFDEAADHIFCLIKNDSYQRFLRSDIYRDLLIQSKKKTSAPFSSLIARKTSRKVSRNVRGTTISACGNTNANSTVALTGTALFNFTVSQVPVKISRDIGIRFPNLPGFSSNTMRRETQLSSASSSLSAPTNTAIT</sequence>
<dbReference type="Gene3D" id="1.10.167.10">
    <property type="entry name" value="Regulator of G-protein Signalling 4, domain 2"/>
    <property type="match status" value="1"/>
</dbReference>
<dbReference type="GO" id="GO:0007186">
    <property type="term" value="P:G protein-coupled receptor signaling pathway"/>
    <property type="evidence" value="ECO:0007669"/>
    <property type="project" value="InterPro"/>
</dbReference>
<keyword evidence="1" id="KW-0734">Signal transduction inhibitor</keyword>
<dbReference type="CDD" id="cd08705">
    <property type="entry name" value="RGS_R7-like"/>
    <property type="match status" value="1"/>
</dbReference>
<dbReference type="InterPro" id="IPR036388">
    <property type="entry name" value="WH-like_DNA-bd_sf"/>
</dbReference>
<dbReference type="GO" id="GO:0008277">
    <property type="term" value="P:regulation of G protein-coupled receptor signaling pathway"/>
    <property type="evidence" value="ECO:0007669"/>
    <property type="project" value="InterPro"/>
</dbReference>
<dbReference type="InterPro" id="IPR044926">
    <property type="entry name" value="RGS_subdomain_2"/>
</dbReference>
<dbReference type="FunFam" id="1.10.10.10:FF:000162">
    <property type="entry name" value="Regulator of G-protein signaling 6"/>
    <property type="match status" value="1"/>
</dbReference>
<evidence type="ECO:0000256" key="2">
    <source>
        <dbReference type="SAM" id="MobiDB-lite"/>
    </source>
</evidence>
<dbReference type="Pfam" id="PF00610">
    <property type="entry name" value="DEP"/>
    <property type="match status" value="1"/>
</dbReference>
<feature type="region of interest" description="Disordered" evidence="2">
    <location>
        <begin position="298"/>
        <end position="335"/>
    </location>
</feature>
<reference evidence="8" key="1">
    <citation type="submission" date="2017-02" db="UniProtKB">
        <authorList>
            <consortium name="WormBaseParasite"/>
        </authorList>
    </citation>
    <scope>IDENTIFICATION</scope>
</reference>
<dbReference type="InterPro" id="IPR015898">
    <property type="entry name" value="G-protein_gamma-like_dom"/>
</dbReference>
<feature type="compositionally biased region" description="Low complexity" evidence="2">
    <location>
        <begin position="634"/>
        <end position="643"/>
    </location>
</feature>
<gene>
    <name evidence="5" type="ORF">DME_LOCUS8893</name>
</gene>
<dbReference type="FunFam" id="1.10.1240.60:FF:000001">
    <property type="entry name" value="Regulator of G-protein signaling 6"/>
    <property type="match status" value="1"/>
</dbReference>
<dbReference type="PANTHER" id="PTHR45746">
    <property type="entry name" value="LP21163P"/>
    <property type="match status" value="1"/>
</dbReference>
<dbReference type="CDD" id="cd04450">
    <property type="entry name" value="DEP_RGS7-like"/>
    <property type="match status" value="1"/>
</dbReference>
<dbReference type="GO" id="GO:0043005">
    <property type="term" value="C:neuron projection"/>
    <property type="evidence" value="ECO:0007669"/>
    <property type="project" value="TreeGrafter"/>
</dbReference>
<accession>A0A0N4UCT3</accession>